<proteinExistence type="predicted"/>
<accession>X1FX12</accession>
<dbReference type="InterPro" id="IPR041916">
    <property type="entry name" value="Anti_sigma_zinc_sf"/>
</dbReference>
<feature type="domain" description="Putative zinc-finger" evidence="2">
    <location>
        <begin position="3"/>
        <end position="37"/>
    </location>
</feature>
<evidence type="ECO:0000256" key="1">
    <source>
        <dbReference type="SAM" id="Phobius"/>
    </source>
</evidence>
<evidence type="ECO:0000259" key="2">
    <source>
        <dbReference type="Pfam" id="PF13490"/>
    </source>
</evidence>
<comment type="caution">
    <text evidence="3">The sequence shown here is derived from an EMBL/GenBank/DDBJ whole genome shotgun (WGS) entry which is preliminary data.</text>
</comment>
<dbReference type="AlphaFoldDB" id="X1FX12"/>
<evidence type="ECO:0000313" key="3">
    <source>
        <dbReference type="EMBL" id="GAH37085.1"/>
    </source>
</evidence>
<name>X1FX12_9ZZZZ</name>
<keyword evidence="1" id="KW-1133">Transmembrane helix</keyword>
<keyword evidence="1" id="KW-0812">Transmembrane</keyword>
<keyword evidence="1" id="KW-0472">Membrane</keyword>
<dbReference type="Pfam" id="PF13490">
    <property type="entry name" value="zf-HC2"/>
    <property type="match status" value="1"/>
</dbReference>
<feature type="transmembrane region" description="Helical" evidence="1">
    <location>
        <begin position="88"/>
        <end position="109"/>
    </location>
</feature>
<gene>
    <name evidence="3" type="ORF">S03H2_13393</name>
</gene>
<sequence>MDCRKIHTLIADYLCGALPPEQADEARRHIESCPACRAELDAHEAAWKLAGEIRDVKPAPGFTRAVRERLAQRRGTARRRRAFTRTTGFRIAASAAACVLVAFALFLILQRPEQTSETDLADETEIIRNLDLLVNLDTLADNNLKPGDVDILKNEEFDEAGELARRGIPFEINNNGAYNGNQ</sequence>
<dbReference type="EMBL" id="BARU01006803">
    <property type="protein sequence ID" value="GAH37085.1"/>
    <property type="molecule type" value="Genomic_DNA"/>
</dbReference>
<protein>
    <recommendedName>
        <fullName evidence="2">Putative zinc-finger domain-containing protein</fullName>
    </recommendedName>
</protein>
<dbReference type="InterPro" id="IPR027383">
    <property type="entry name" value="Znf_put"/>
</dbReference>
<dbReference type="Gene3D" id="1.10.10.1320">
    <property type="entry name" value="Anti-sigma factor, zinc-finger domain"/>
    <property type="match status" value="1"/>
</dbReference>
<organism evidence="3">
    <name type="scientific">marine sediment metagenome</name>
    <dbReference type="NCBI Taxonomy" id="412755"/>
    <lineage>
        <taxon>unclassified sequences</taxon>
        <taxon>metagenomes</taxon>
        <taxon>ecological metagenomes</taxon>
    </lineage>
</organism>
<reference evidence="3" key="1">
    <citation type="journal article" date="2014" name="Front. Microbiol.">
        <title>High frequency of phylogenetically diverse reductive dehalogenase-homologous genes in deep subseafloor sedimentary metagenomes.</title>
        <authorList>
            <person name="Kawai M."/>
            <person name="Futagami T."/>
            <person name="Toyoda A."/>
            <person name="Takaki Y."/>
            <person name="Nishi S."/>
            <person name="Hori S."/>
            <person name="Arai W."/>
            <person name="Tsubouchi T."/>
            <person name="Morono Y."/>
            <person name="Uchiyama I."/>
            <person name="Ito T."/>
            <person name="Fujiyama A."/>
            <person name="Inagaki F."/>
            <person name="Takami H."/>
        </authorList>
    </citation>
    <scope>NUCLEOTIDE SEQUENCE</scope>
    <source>
        <strain evidence="3">Expedition CK06-06</strain>
    </source>
</reference>